<dbReference type="Proteomes" id="UP000299102">
    <property type="component" value="Unassembled WGS sequence"/>
</dbReference>
<evidence type="ECO:0000313" key="4">
    <source>
        <dbReference type="EMBL" id="GBP60399.1"/>
    </source>
</evidence>
<evidence type="ECO:0000313" key="5">
    <source>
        <dbReference type="Proteomes" id="UP000299102"/>
    </source>
</evidence>
<sequence length="315" mass="33446">MAAGEFTYEIYLKSDKSTAPASREHASSAVGAWSLTAPTRISARHGRDAVYVAGMHRKSLEAAQHLKESGSERDASEPEGEHERGATPRPAQVPPTHFDYIYKHLYKFYKSSFQILNTTSSHDTSSDDGIPLAAAPARLPPPPPRHPSLSSFTFPVPTSEKPHSAETAHDRMSKDELRFQFLKLYFKTYKRAESPCTSSGAGSSSGACGPGGGGGGGHAGPGGGSSPEPRPGSREPYEDAEAFRNNSIACLRAKAQEHQAKLLSTNLLLQVRNLARGAAGPPAGAPAPAPDDDGPLDIDVGTEAPPLEPPHPHLY</sequence>
<evidence type="ECO:0000256" key="2">
    <source>
        <dbReference type="SAM" id="MobiDB-lite"/>
    </source>
</evidence>
<gene>
    <name evidence="4" type="ORF">EVAR_98295_1</name>
</gene>
<accession>A0A4C1XDJ5</accession>
<dbReference type="PROSITE" id="PS50803">
    <property type="entry name" value="OAR"/>
    <property type="match status" value="1"/>
</dbReference>
<dbReference type="GO" id="GO:0005634">
    <property type="term" value="C:nucleus"/>
    <property type="evidence" value="ECO:0007669"/>
    <property type="project" value="UniProtKB-SubCell"/>
</dbReference>
<dbReference type="Pfam" id="PF03826">
    <property type="entry name" value="OAR"/>
    <property type="match status" value="1"/>
</dbReference>
<organism evidence="4 5">
    <name type="scientific">Eumeta variegata</name>
    <name type="common">Bagworm moth</name>
    <name type="synonym">Eumeta japonica</name>
    <dbReference type="NCBI Taxonomy" id="151549"/>
    <lineage>
        <taxon>Eukaryota</taxon>
        <taxon>Metazoa</taxon>
        <taxon>Ecdysozoa</taxon>
        <taxon>Arthropoda</taxon>
        <taxon>Hexapoda</taxon>
        <taxon>Insecta</taxon>
        <taxon>Pterygota</taxon>
        <taxon>Neoptera</taxon>
        <taxon>Endopterygota</taxon>
        <taxon>Lepidoptera</taxon>
        <taxon>Glossata</taxon>
        <taxon>Ditrysia</taxon>
        <taxon>Tineoidea</taxon>
        <taxon>Psychidae</taxon>
        <taxon>Oiketicinae</taxon>
        <taxon>Eumeta</taxon>
    </lineage>
</organism>
<dbReference type="InterPro" id="IPR003654">
    <property type="entry name" value="OAR_dom"/>
</dbReference>
<comment type="caution">
    <text evidence="4">The sequence shown here is derived from an EMBL/GenBank/DDBJ whole genome shotgun (WGS) entry which is preliminary data.</text>
</comment>
<feature type="compositionally biased region" description="Gly residues" evidence="2">
    <location>
        <begin position="208"/>
        <end position="225"/>
    </location>
</feature>
<reference evidence="4 5" key="1">
    <citation type="journal article" date="2019" name="Commun. Biol.">
        <title>The bagworm genome reveals a unique fibroin gene that provides high tensile strength.</title>
        <authorList>
            <person name="Kono N."/>
            <person name="Nakamura H."/>
            <person name="Ohtoshi R."/>
            <person name="Tomita M."/>
            <person name="Numata K."/>
            <person name="Arakawa K."/>
        </authorList>
    </citation>
    <scope>NUCLEOTIDE SEQUENCE [LARGE SCALE GENOMIC DNA]</scope>
</reference>
<evidence type="ECO:0000259" key="3">
    <source>
        <dbReference type="PROSITE" id="PS50803"/>
    </source>
</evidence>
<feature type="region of interest" description="Disordered" evidence="2">
    <location>
        <begin position="120"/>
        <end position="172"/>
    </location>
</feature>
<dbReference type="AlphaFoldDB" id="A0A4C1XDJ5"/>
<comment type="subcellular location">
    <subcellularLocation>
        <location evidence="1">Nucleus</location>
    </subcellularLocation>
</comment>
<feature type="domain" description="OAR" evidence="3">
    <location>
        <begin position="246"/>
        <end position="259"/>
    </location>
</feature>
<name>A0A4C1XDJ5_EUMVA</name>
<feature type="region of interest" description="Disordered" evidence="2">
    <location>
        <begin position="61"/>
        <end position="95"/>
    </location>
</feature>
<feature type="compositionally biased region" description="Low complexity" evidence="2">
    <location>
        <begin position="198"/>
        <end position="207"/>
    </location>
</feature>
<feature type="compositionally biased region" description="Basic and acidic residues" evidence="2">
    <location>
        <begin position="61"/>
        <end position="86"/>
    </location>
</feature>
<feature type="compositionally biased region" description="Basic and acidic residues" evidence="2">
    <location>
        <begin position="160"/>
        <end position="172"/>
    </location>
</feature>
<evidence type="ECO:0000256" key="1">
    <source>
        <dbReference type="ARBA" id="ARBA00004123"/>
    </source>
</evidence>
<feature type="region of interest" description="Disordered" evidence="2">
    <location>
        <begin position="277"/>
        <end position="315"/>
    </location>
</feature>
<dbReference type="OrthoDB" id="6159439at2759"/>
<feature type="region of interest" description="Disordered" evidence="2">
    <location>
        <begin position="193"/>
        <end position="241"/>
    </location>
</feature>
<feature type="compositionally biased region" description="Low complexity" evidence="2">
    <location>
        <begin position="120"/>
        <end position="137"/>
    </location>
</feature>
<protein>
    <recommendedName>
        <fullName evidence="3">OAR domain-containing protein</fullName>
    </recommendedName>
</protein>
<dbReference type="EMBL" id="BGZK01000787">
    <property type="protein sequence ID" value="GBP60399.1"/>
    <property type="molecule type" value="Genomic_DNA"/>
</dbReference>
<proteinExistence type="predicted"/>
<keyword evidence="5" id="KW-1185">Reference proteome</keyword>